<proteinExistence type="predicted"/>
<accession>A0ABZ1KAG2</accession>
<organism evidence="1 2">
    <name type="scientific">[Kitasatospora] papulosa</name>
    <dbReference type="NCBI Taxonomy" id="1464011"/>
    <lineage>
        <taxon>Bacteria</taxon>
        <taxon>Bacillati</taxon>
        <taxon>Actinomycetota</taxon>
        <taxon>Actinomycetes</taxon>
        <taxon>Kitasatosporales</taxon>
        <taxon>Streptomycetaceae</taxon>
        <taxon>Streptomyces</taxon>
    </lineage>
</organism>
<protein>
    <submittedName>
        <fullName evidence="1">SMI1/KNR4 family protein</fullName>
    </submittedName>
</protein>
<name>A0ABZ1KAG2_9ACTN</name>
<evidence type="ECO:0000313" key="2">
    <source>
        <dbReference type="Proteomes" id="UP001622496"/>
    </source>
</evidence>
<keyword evidence="2" id="KW-1185">Reference proteome</keyword>
<dbReference type="SUPFAM" id="SSF160631">
    <property type="entry name" value="SMI1/KNR4-like"/>
    <property type="match status" value="1"/>
</dbReference>
<reference evidence="1 2" key="1">
    <citation type="submission" date="2022-10" db="EMBL/GenBank/DDBJ databases">
        <title>The complete genomes of actinobacterial strains from the NBC collection.</title>
        <authorList>
            <person name="Joergensen T.S."/>
            <person name="Alvarez Arevalo M."/>
            <person name="Sterndorff E.B."/>
            <person name="Faurdal D."/>
            <person name="Vuksanovic O."/>
            <person name="Mourched A.-S."/>
            <person name="Charusanti P."/>
            <person name="Shaw S."/>
            <person name="Blin K."/>
            <person name="Weber T."/>
        </authorList>
    </citation>
    <scope>NUCLEOTIDE SEQUENCE [LARGE SCALE GENOMIC DNA]</scope>
    <source>
        <strain evidence="1 2">NBC_00185</strain>
    </source>
</reference>
<dbReference type="RefSeq" id="WP_134666432.1">
    <property type="nucleotide sequence ID" value="NZ_CP108135.1"/>
</dbReference>
<dbReference type="Gene3D" id="3.40.1580.10">
    <property type="entry name" value="SMI1/KNR4-like"/>
    <property type="match status" value="1"/>
</dbReference>
<dbReference type="GeneID" id="95062845"/>
<sequence length="213" mass="23519">MTNGGVIGLTGHQAFQGLSELLSLNHEAGDEVDWSEMQRSWGTNFPSDYKCFMSVYGVGSISDGMDIARPGPPRGDESGSMGQETANARLAWGLKRTPERSGLVKLPLIAWAVTIGGDVACWLTSGDDPEDWPVVVVRGDSTVSIQRYGMAEFLRQILVGELDECPFDDATLWRGGEQRFLHRRERGRLIAEGFDPWTGLPDEYSDMNLEDFS</sequence>
<dbReference type="Proteomes" id="UP001622496">
    <property type="component" value="Chromosome"/>
</dbReference>
<dbReference type="EMBL" id="CP108135">
    <property type="protein sequence ID" value="WTP68807.1"/>
    <property type="molecule type" value="Genomic_DNA"/>
</dbReference>
<gene>
    <name evidence="1" type="ORF">OG560_26645</name>
</gene>
<dbReference type="InterPro" id="IPR037883">
    <property type="entry name" value="Knr4/Smi1-like_sf"/>
</dbReference>
<evidence type="ECO:0000313" key="1">
    <source>
        <dbReference type="EMBL" id="WTP68807.1"/>
    </source>
</evidence>